<dbReference type="KEGG" id="nav:JQS30_10780"/>
<dbReference type="PANTHER" id="PTHR43403:SF1">
    <property type="entry name" value="NAD-SPECIFIC GLUTAMATE DEHYDROGENASE"/>
    <property type="match status" value="1"/>
</dbReference>
<dbReference type="RefSeq" id="WP_213170282.1">
    <property type="nucleotide sequence ID" value="NZ_CP070496.1"/>
</dbReference>
<feature type="domain" description="NAD-glutamate dehydrogenase catalytic" evidence="1">
    <location>
        <begin position="727"/>
        <end position="1244"/>
    </location>
</feature>
<feature type="domain" description="NAD-glutamate dehydrogenase N-terminal ACT1" evidence="3">
    <location>
        <begin position="38"/>
        <end position="177"/>
    </location>
</feature>
<dbReference type="GO" id="GO:0004352">
    <property type="term" value="F:glutamate dehydrogenase (NAD+) activity"/>
    <property type="evidence" value="ECO:0007669"/>
    <property type="project" value="InterPro"/>
</dbReference>
<accession>A0A895XG24</accession>
<evidence type="ECO:0000259" key="3">
    <source>
        <dbReference type="Pfam" id="PF21075"/>
    </source>
</evidence>
<dbReference type="Pfam" id="PF21077">
    <property type="entry name" value="GDH_ACT3"/>
    <property type="match status" value="1"/>
</dbReference>
<dbReference type="InterPro" id="IPR049056">
    <property type="entry name" value="NAD_Glu_DH_HM3"/>
</dbReference>
<reference evidence="6" key="1">
    <citation type="submission" date="2021-02" db="EMBL/GenBank/DDBJ databases">
        <title>Natronoglycomyces albus gen. nov., sp. nov, a haloalkaliphilic actinobacterium from a soda solonchak soil.</title>
        <authorList>
            <person name="Sorokin D.Y."/>
            <person name="Khijniak T.V."/>
            <person name="Zakharycheva A.P."/>
            <person name="Boueva O.V."/>
            <person name="Ariskina E.V."/>
            <person name="Hahnke R.L."/>
            <person name="Bunk B."/>
            <person name="Sproer C."/>
            <person name="Schumann P."/>
            <person name="Evtushenko L.I."/>
            <person name="Kublanov I.V."/>
        </authorList>
    </citation>
    <scope>NUCLEOTIDE SEQUENCE</scope>
    <source>
        <strain evidence="6">DSM 106290</strain>
    </source>
</reference>
<dbReference type="InterPro" id="IPR049064">
    <property type="entry name" value="NAD_Glu_DH_ACT3"/>
</dbReference>
<gene>
    <name evidence="6" type="ORF">JQS30_10780</name>
</gene>
<keyword evidence="7" id="KW-1185">Reference proteome</keyword>
<evidence type="ECO:0000259" key="2">
    <source>
        <dbReference type="Pfam" id="PF21074"/>
    </source>
</evidence>
<evidence type="ECO:0000259" key="4">
    <source>
        <dbReference type="Pfam" id="PF21076"/>
    </source>
</evidence>
<dbReference type="InterPro" id="IPR049058">
    <property type="entry name" value="NAD_Glu_DH_HM2"/>
</dbReference>
<dbReference type="SUPFAM" id="SSF51735">
    <property type="entry name" value="NAD(P)-binding Rossmann-fold domains"/>
    <property type="match status" value="1"/>
</dbReference>
<dbReference type="InterPro" id="IPR028971">
    <property type="entry name" value="NAD-GDH_cat"/>
</dbReference>
<evidence type="ECO:0000259" key="5">
    <source>
        <dbReference type="Pfam" id="PF21077"/>
    </source>
</evidence>
<dbReference type="InterPro" id="IPR024727">
    <property type="entry name" value="NAD_Glu_DH_N_ACT1"/>
</dbReference>
<organism evidence="6 7">
    <name type="scientific">Natronoglycomyces albus</name>
    <dbReference type="NCBI Taxonomy" id="2811108"/>
    <lineage>
        <taxon>Bacteria</taxon>
        <taxon>Bacillati</taxon>
        <taxon>Actinomycetota</taxon>
        <taxon>Actinomycetes</taxon>
        <taxon>Glycomycetales</taxon>
        <taxon>Glycomycetaceae</taxon>
        <taxon>Natronoglycomyces</taxon>
    </lineage>
</organism>
<name>A0A895XG24_9ACTN</name>
<evidence type="ECO:0000313" key="7">
    <source>
        <dbReference type="Proteomes" id="UP000662939"/>
    </source>
</evidence>
<protein>
    <submittedName>
        <fullName evidence="6">NAD-glutamate dehydrogenase</fullName>
    </submittedName>
</protein>
<dbReference type="InterPro" id="IPR049059">
    <property type="entry name" value="NAD_Glu_DH_HM1"/>
</dbReference>
<dbReference type="GO" id="GO:0004069">
    <property type="term" value="F:L-aspartate:2-oxoglutarate aminotransferase activity"/>
    <property type="evidence" value="ECO:0007669"/>
    <property type="project" value="InterPro"/>
</dbReference>
<feature type="domain" description="NAD-specific glutamate dehydrogenase C-terminal" evidence="2">
    <location>
        <begin position="1290"/>
        <end position="1624"/>
    </location>
</feature>
<dbReference type="Pfam" id="PF21075">
    <property type="entry name" value="GDH_ACT1"/>
    <property type="match status" value="1"/>
</dbReference>
<dbReference type="Pfam" id="PF21078">
    <property type="entry name" value="GDH_HM3"/>
    <property type="match status" value="1"/>
</dbReference>
<dbReference type="InterPro" id="IPR007780">
    <property type="entry name" value="NAD_Glu_DH_bac"/>
</dbReference>
<dbReference type="PANTHER" id="PTHR43403">
    <property type="entry name" value="NAD-SPECIFIC GLUTAMATE DEHYDROGENASE"/>
    <property type="match status" value="1"/>
</dbReference>
<dbReference type="InterPro" id="IPR049062">
    <property type="entry name" value="NAD_Glu_DH_ACT2"/>
</dbReference>
<dbReference type="InterPro" id="IPR036291">
    <property type="entry name" value="NAD(P)-bd_dom_sf"/>
</dbReference>
<dbReference type="SUPFAM" id="SSF53223">
    <property type="entry name" value="Aminoacid dehydrogenase-like, N-terminal domain"/>
    <property type="match status" value="1"/>
</dbReference>
<dbReference type="InterPro" id="IPR048381">
    <property type="entry name" value="GDH_C"/>
</dbReference>
<evidence type="ECO:0000313" key="6">
    <source>
        <dbReference type="EMBL" id="QSB04284.1"/>
    </source>
</evidence>
<sequence>MLSFIGDEEFSDVLPNREALLEEAASLAGSKESLSDLVDVYWRLVADDDLVGRSAQELLDITVTHRRLADRRMPGEVCISVEAPNSEEGPDAESHTRFSVVCDDMPFLVDSLTGVFNRHNIDIDVFVHPVVSVQRDAEGKLLRAPYSGEEAVVESWMHIEVQRLTDETLLSGLQQEILDVLGDVRVCVEDWQPMRTRALEIAARLESDAANPPVPQKDLSDTVELLHWLADNNFTFLGYREYRLVEEGDDTLLKAVEGSALGLLRNAPNSGKSLSSMAPEAREQVYAKRLLMITKANGRSTVHRTTYMDYIGVKLFNDNGDVIGEQRFLGLFATAAYQASVKVLPVVKRKVAEVIERSGLTLTSHAGKDLVQALEAYPRDELFQTRTDDLYSTVMGVLRLRGRRRLRLFVRRDNYGRFVSCLVYLPRDRFNTANRLKIQNILVNRLGGIGVDFATRVSDSVLARLHFIVRLDPANTPEFIDVEGIQSELSEATRSWDADLALQLDHHIGQGQARSLYEEYHAAYPDTYKAEHTPLQAAQDIAKLELVSAPGDMALHLFRVNHDDARVRFKIYNFGKAITLSKALPVLQSLGLEATEERPYVVKRSDGNIYMHDFGLRMQCPEGEQVPQLRSRVENAFRAAWMGEAEHDPFNELVVCAKLTWQQVVVLRSYAKYLQQAGTIHTQDFIAQTLIDHSDIAAGLLELFEARFKPSIEGDRDALAATCLDHVEALLADVPSLDADRILRSFLTLILNTLRTSYYQRTKAGRLKNYVAYKINARAVDFLPEPRPSFEVFVYSPRMEGVHMRYGKVARGGLRWSDRREDFRTEILGLVKAQEVKNTVITPVGSKGGFVVKRTDFANREERQEEGIACYKMFISSLLDVTDNRDAEGNVVPPRDIVRHDGDDPYLVVAADKGTATFSDIANEVSAAYGFWLGDAFASGGSVGYDHKKMGITARGAWESVKRHFRAMDHNTQTQDFTVVGIGDMGGDVFGNGMLCSEHIRLVAAFNHMHIFVDPDPDPATSFQERKRLFDLPRSTWADYDPKLISSGGGVWERSAKSIPISPQMRHALGIDEKTETLNPQQLIQAILKAPVDLLWNGGIGTYIKATSEANSDVGDKANDAVRVNGKDVRCRVIGEGGNLGLTQLGRIEIARNEIPRGADALLEDGDGVRAKASHGRLITDFIDNSAGVDTSDHEVNIKILLASAMVQDRIEPAARDQLFMNMSDEVATMVLGDNYQQNFALANASRQAGRLLGVHRRLIKYLGRNAQLNRELEFLPNDKDLNARAAVDQGLCEPELAVILSYVKIHLKRLVLDSALPDEDWTEPVLRNYFPEPLREDYADLMAEHPLRREIVATAVVNEVVNRGGTTFVFRVADETGADPIDVIRAYLIVRDVFGLNEQFRRVEALDNRAPQNAQISAQLVIRRVMDRGVRWLIQHRRAPLDITSDLVRLRPGMTTLLPQLPNMLRGIEADNFATFVTSLEKDGVPAELATDVVSCIYGFGLLDAVEVARETNNNVEDVADLYYQIAARIHGDEILNQISVLPRASRWQTLARLALRYDLYGALAALTRTVISAGDGKVSATALEEWEAANVASLDRVVSGVAEAGHGQEDLAILSVILRHIRSLVEANT</sequence>
<feature type="domain" description="NAD-glutamate dehydrogenase ACT2" evidence="4">
    <location>
        <begin position="407"/>
        <end position="497"/>
    </location>
</feature>
<feature type="domain" description="NAD-glutamate dehydrogenase ACT3" evidence="5">
    <location>
        <begin position="553"/>
        <end position="620"/>
    </location>
</feature>
<proteinExistence type="predicted"/>
<dbReference type="Pfam" id="PF05088">
    <property type="entry name" value="Bac_GDH_CD"/>
    <property type="match status" value="1"/>
</dbReference>
<dbReference type="Pfam" id="PF21076">
    <property type="entry name" value="GDH_ACT2"/>
    <property type="match status" value="1"/>
</dbReference>
<dbReference type="Proteomes" id="UP000662939">
    <property type="component" value="Chromosome"/>
</dbReference>
<dbReference type="InterPro" id="IPR046346">
    <property type="entry name" value="Aminoacid_DH-like_N_sf"/>
</dbReference>
<dbReference type="GO" id="GO:0006538">
    <property type="term" value="P:L-glutamate catabolic process"/>
    <property type="evidence" value="ECO:0007669"/>
    <property type="project" value="InterPro"/>
</dbReference>
<evidence type="ECO:0000259" key="1">
    <source>
        <dbReference type="Pfam" id="PF05088"/>
    </source>
</evidence>
<dbReference type="Pfam" id="PF21073">
    <property type="entry name" value="GDH_HM1"/>
    <property type="match status" value="1"/>
</dbReference>
<dbReference type="Pfam" id="PF21074">
    <property type="entry name" value="GDH_C"/>
    <property type="match status" value="1"/>
</dbReference>
<dbReference type="EMBL" id="CP070496">
    <property type="protein sequence ID" value="QSB04284.1"/>
    <property type="molecule type" value="Genomic_DNA"/>
</dbReference>
<dbReference type="PIRSF" id="PIRSF036761">
    <property type="entry name" value="GDH_Mll4104"/>
    <property type="match status" value="1"/>
</dbReference>
<dbReference type="Pfam" id="PF21079">
    <property type="entry name" value="GDH_HM2"/>
    <property type="match status" value="1"/>
</dbReference>